<dbReference type="PROSITE" id="PS50011">
    <property type="entry name" value="PROTEIN_KINASE_DOM"/>
    <property type="match status" value="1"/>
</dbReference>
<keyword evidence="1 5" id="KW-0853">WD repeat</keyword>
<dbReference type="CDD" id="cd00200">
    <property type="entry name" value="WD40"/>
    <property type="match status" value="1"/>
</dbReference>
<dbReference type="InterPro" id="IPR036322">
    <property type="entry name" value="WD40_repeat_dom_sf"/>
</dbReference>
<dbReference type="EMBL" id="JAEACQ010000313">
    <property type="protein sequence ID" value="MBL7632361.1"/>
    <property type="molecule type" value="Genomic_DNA"/>
</dbReference>
<name>A0A937RHJ8_9ACTN</name>
<evidence type="ECO:0000256" key="3">
    <source>
        <dbReference type="ARBA" id="ARBA00022741"/>
    </source>
</evidence>
<dbReference type="InterPro" id="IPR015943">
    <property type="entry name" value="WD40/YVTN_repeat-like_dom_sf"/>
</dbReference>
<dbReference type="Pfam" id="PF00400">
    <property type="entry name" value="WD40"/>
    <property type="match status" value="5"/>
</dbReference>
<evidence type="ECO:0000313" key="9">
    <source>
        <dbReference type="EMBL" id="MBL7632361.1"/>
    </source>
</evidence>
<dbReference type="PRINTS" id="PR00320">
    <property type="entry name" value="GPROTEINBRPT"/>
</dbReference>
<feature type="region of interest" description="Disordered" evidence="7">
    <location>
        <begin position="290"/>
        <end position="391"/>
    </location>
</feature>
<gene>
    <name evidence="9" type="ORF">I7412_35450</name>
</gene>
<feature type="compositionally biased region" description="Low complexity" evidence="7">
    <location>
        <begin position="345"/>
        <end position="357"/>
    </location>
</feature>
<dbReference type="SUPFAM" id="SSF50978">
    <property type="entry name" value="WD40 repeat-like"/>
    <property type="match status" value="1"/>
</dbReference>
<evidence type="ECO:0000256" key="1">
    <source>
        <dbReference type="ARBA" id="ARBA00022574"/>
    </source>
</evidence>
<feature type="region of interest" description="Disordered" evidence="7">
    <location>
        <begin position="509"/>
        <end position="529"/>
    </location>
</feature>
<evidence type="ECO:0000256" key="6">
    <source>
        <dbReference type="PROSITE-ProRule" id="PRU10141"/>
    </source>
</evidence>
<dbReference type="PROSITE" id="PS00108">
    <property type="entry name" value="PROTEIN_KINASE_ST"/>
    <property type="match status" value="1"/>
</dbReference>
<reference evidence="9" key="1">
    <citation type="submission" date="2020-12" db="EMBL/GenBank/DDBJ databases">
        <title>Genomic characterization of non-nitrogen-fixing Frankia strains.</title>
        <authorList>
            <person name="Carlos-Shanley C."/>
            <person name="Guerra T."/>
            <person name="Hahn D."/>
        </authorList>
    </citation>
    <scope>NUCLEOTIDE SEQUENCE</scope>
    <source>
        <strain evidence="9">CN6</strain>
    </source>
</reference>
<dbReference type="PANTHER" id="PTHR19879">
    <property type="entry name" value="TRANSCRIPTION INITIATION FACTOR TFIID"/>
    <property type="match status" value="1"/>
</dbReference>
<dbReference type="PROSITE" id="PS50294">
    <property type="entry name" value="WD_REPEATS_REGION"/>
    <property type="match status" value="4"/>
</dbReference>
<dbReference type="InterPro" id="IPR001680">
    <property type="entry name" value="WD40_rpt"/>
</dbReference>
<keyword evidence="3 6" id="KW-0547">Nucleotide-binding</keyword>
<dbReference type="GO" id="GO:0005524">
    <property type="term" value="F:ATP binding"/>
    <property type="evidence" value="ECO:0007669"/>
    <property type="project" value="UniProtKB-UniRule"/>
</dbReference>
<dbReference type="InterPro" id="IPR011009">
    <property type="entry name" value="Kinase-like_dom_sf"/>
</dbReference>
<dbReference type="InterPro" id="IPR019775">
    <property type="entry name" value="WD40_repeat_CS"/>
</dbReference>
<sequence>MILGSQDDRGVGMVEPLDEDDPVQLGPYVLLGRLGQGGMGTVFLGRRAAADEPDSDAGGPLVAVKMIRPDLAREPEFRERFLREATAARRVARFCTAEVLDVEVESRRPYLVTEYIDGRTLAAAVREDGPLPSAEVERLAVAVASALTAIHAAGLVHRDLKPGNIMLSPSGARVIDFGIARALDAATTFTHTTIGTPAFMAPEQAVGGTVAPPADIYAWGGVVLYAATGRLPHGEGPGPVVLYRAVNEQPDLTGLDPGLRQLVAQAMAKDPASRPTARDLLLRLVGASHVDEPARPEPGPAAGAAHHAGGDTVNGDTADGGRDTSDELGAGEATTADPTEPRGSATTTDPPTRAATTFVPSRPRADRAGDGLAQTAAGPAAMPADARQPTRRRLARRFVGLRGGLVGENIVAVAPFGEPLAGHTGDVLSVAFAPDGATLATTSADGAVRLWSVGDAGAVAFGAPLRGHEGRVLAAAFSPDGRVLATGGGDHTARLWRLGAMTSQIADLPDPLRRSSGNPAAGPAGTPGGHRELGVAFGHTDQVTAVAFGPAGRLLASASLDGTARLWEVDRAATGPAAVHPVGRPLTGHQGKVLAAAFSPGGELLATAGTDHTVLLWDLSSSVPRTVGRPLADRGWHARSIAFFPDGRLLAVGAGFGTVVLWDITDPARPYVRTRMTNPRYGQVHRIAVSADGHTLAVAASGVAGVGGATQLWNVEDLARPDDLGQLPAGPAGPVRALDFSPAADLLATAGDATVRLWQPG</sequence>
<feature type="repeat" description="WD" evidence="5">
    <location>
        <begin position="586"/>
        <end position="627"/>
    </location>
</feature>
<dbReference type="Pfam" id="PF00069">
    <property type="entry name" value="Pkinase"/>
    <property type="match status" value="1"/>
</dbReference>
<dbReference type="InterPro" id="IPR017441">
    <property type="entry name" value="Protein_kinase_ATP_BS"/>
</dbReference>
<keyword evidence="9" id="KW-0723">Serine/threonine-protein kinase</keyword>
<feature type="repeat" description="WD" evidence="5">
    <location>
        <begin position="465"/>
        <end position="498"/>
    </location>
</feature>
<feature type="repeat" description="WD" evidence="5">
    <location>
        <begin position="420"/>
        <end position="453"/>
    </location>
</feature>
<protein>
    <submittedName>
        <fullName evidence="9">Serine/threonine protein kinase</fullName>
    </submittedName>
</protein>
<dbReference type="PROSITE" id="PS50082">
    <property type="entry name" value="WD_REPEATS_2"/>
    <property type="match status" value="4"/>
</dbReference>
<dbReference type="Proteomes" id="UP000604475">
    <property type="component" value="Unassembled WGS sequence"/>
</dbReference>
<dbReference type="InterPro" id="IPR008271">
    <property type="entry name" value="Ser/Thr_kinase_AS"/>
</dbReference>
<dbReference type="AlphaFoldDB" id="A0A937RHJ8"/>
<evidence type="ECO:0000259" key="8">
    <source>
        <dbReference type="PROSITE" id="PS50011"/>
    </source>
</evidence>
<dbReference type="PROSITE" id="PS00107">
    <property type="entry name" value="PROTEIN_KINASE_ATP"/>
    <property type="match status" value="1"/>
</dbReference>
<dbReference type="Gene3D" id="1.10.510.10">
    <property type="entry name" value="Transferase(Phosphotransferase) domain 1"/>
    <property type="match status" value="1"/>
</dbReference>
<accession>A0A937RHJ8</accession>
<dbReference type="SMART" id="SM00220">
    <property type="entry name" value="S_TKc"/>
    <property type="match status" value="1"/>
</dbReference>
<organism evidence="9 10">
    <name type="scientific">Frankia nepalensis</name>
    <dbReference type="NCBI Taxonomy" id="1836974"/>
    <lineage>
        <taxon>Bacteria</taxon>
        <taxon>Bacillati</taxon>
        <taxon>Actinomycetota</taxon>
        <taxon>Actinomycetes</taxon>
        <taxon>Frankiales</taxon>
        <taxon>Frankiaceae</taxon>
        <taxon>Frankia</taxon>
    </lineage>
</organism>
<comment type="caution">
    <text evidence="9">The sequence shown here is derived from an EMBL/GenBank/DDBJ whole genome shotgun (WGS) entry which is preliminary data.</text>
</comment>
<evidence type="ECO:0000256" key="7">
    <source>
        <dbReference type="SAM" id="MobiDB-lite"/>
    </source>
</evidence>
<keyword evidence="2" id="KW-0677">Repeat</keyword>
<dbReference type="SUPFAM" id="SSF56112">
    <property type="entry name" value="Protein kinase-like (PK-like)"/>
    <property type="match status" value="1"/>
</dbReference>
<dbReference type="Gene3D" id="2.130.10.10">
    <property type="entry name" value="YVTN repeat-like/Quinoprotein amine dehydrogenase"/>
    <property type="match status" value="3"/>
</dbReference>
<dbReference type="SMART" id="SM00320">
    <property type="entry name" value="WD40"/>
    <property type="match status" value="6"/>
</dbReference>
<dbReference type="CDD" id="cd14014">
    <property type="entry name" value="STKc_PknB_like"/>
    <property type="match status" value="1"/>
</dbReference>
<dbReference type="PANTHER" id="PTHR19879:SF9">
    <property type="entry name" value="TRANSCRIPTION INITIATION FACTOR TFIID SUBUNIT 5"/>
    <property type="match status" value="1"/>
</dbReference>
<feature type="repeat" description="WD" evidence="5">
    <location>
        <begin position="536"/>
        <end position="570"/>
    </location>
</feature>
<dbReference type="InterPro" id="IPR020472">
    <property type="entry name" value="WD40_PAC1"/>
</dbReference>
<evidence type="ECO:0000256" key="2">
    <source>
        <dbReference type="ARBA" id="ARBA00022737"/>
    </source>
</evidence>
<feature type="binding site" evidence="6">
    <location>
        <position position="65"/>
    </location>
    <ligand>
        <name>ATP</name>
        <dbReference type="ChEBI" id="CHEBI:30616"/>
    </ligand>
</feature>
<evidence type="ECO:0000256" key="4">
    <source>
        <dbReference type="ARBA" id="ARBA00022840"/>
    </source>
</evidence>
<keyword evidence="4 6" id="KW-0067">ATP-binding</keyword>
<dbReference type="PROSITE" id="PS00678">
    <property type="entry name" value="WD_REPEATS_1"/>
    <property type="match status" value="2"/>
</dbReference>
<keyword evidence="9" id="KW-0808">Transferase</keyword>
<dbReference type="GO" id="GO:0004674">
    <property type="term" value="F:protein serine/threonine kinase activity"/>
    <property type="evidence" value="ECO:0007669"/>
    <property type="project" value="UniProtKB-KW"/>
</dbReference>
<evidence type="ECO:0000256" key="5">
    <source>
        <dbReference type="PROSITE-ProRule" id="PRU00221"/>
    </source>
</evidence>
<dbReference type="InterPro" id="IPR000719">
    <property type="entry name" value="Prot_kinase_dom"/>
</dbReference>
<dbReference type="Gene3D" id="3.30.200.20">
    <property type="entry name" value="Phosphorylase Kinase, domain 1"/>
    <property type="match status" value="1"/>
</dbReference>
<keyword evidence="9" id="KW-0418">Kinase</keyword>
<keyword evidence="10" id="KW-1185">Reference proteome</keyword>
<feature type="domain" description="Protein kinase" evidence="8">
    <location>
        <begin position="28"/>
        <end position="290"/>
    </location>
</feature>
<evidence type="ECO:0000313" key="10">
    <source>
        <dbReference type="Proteomes" id="UP000604475"/>
    </source>
</evidence>
<feature type="compositionally biased region" description="Low complexity" evidence="7">
    <location>
        <begin position="373"/>
        <end position="387"/>
    </location>
</feature>
<proteinExistence type="predicted"/>